<protein>
    <recommendedName>
        <fullName evidence="3">DUF4160 domain-containing protein</fullName>
    </recommendedName>
</protein>
<dbReference type="EMBL" id="LJQP01000011">
    <property type="protein sequence ID" value="KPX77743.1"/>
    <property type="molecule type" value="Genomic_DNA"/>
</dbReference>
<proteinExistence type="predicted"/>
<accession>A0A0N8RZZ2</accession>
<evidence type="ECO:0008006" key="3">
    <source>
        <dbReference type="Google" id="ProtNLM"/>
    </source>
</evidence>
<dbReference type="PATRIC" id="fig|53707.9.peg.958"/>
<dbReference type="InterPro" id="IPR025427">
    <property type="entry name" value="DUF4160"/>
</dbReference>
<dbReference type="AlphaFoldDB" id="A0A0N8RZZ2"/>
<dbReference type="GeneID" id="61868995"/>
<dbReference type="Proteomes" id="UP000050265">
    <property type="component" value="Unassembled WGS sequence"/>
</dbReference>
<reference evidence="1 2" key="1">
    <citation type="submission" date="2015-09" db="EMBL/GenBank/DDBJ databases">
        <title>Genome announcement of multiple Pseudomonas syringae strains.</title>
        <authorList>
            <person name="Thakur S."/>
            <person name="Wang P.W."/>
            <person name="Gong Y."/>
            <person name="Weir B.S."/>
            <person name="Guttman D.S."/>
        </authorList>
    </citation>
    <scope>NUCLEOTIDE SEQUENCE [LARGE SCALE GENOMIC DNA]</scope>
    <source>
        <strain evidence="1 2">ICMP3507</strain>
    </source>
</reference>
<evidence type="ECO:0000313" key="2">
    <source>
        <dbReference type="Proteomes" id="UP000050265"/>
    </source>
</evidence>
<name>A0A0N8RZZ2_PSEAV</name>
<sequence>MSTKYRFRDKYRIQLREKDHLPPHVHLTGGGLDVLICLELVEPMRGHAPTVVLKEALEWIRIHRDELMEEWKRWHP</sequence>
<dbReference type="RefSeq" id="WP_044317730.1">
    <property type="nucleotide sequence ID" value="NZ_CP020351.1"/>
</dbReference>
<comment type="caution">
    <text evidence="1">The sequence shown here is derived from an EMBL/GenBank/DDBJ whole genome shotgun (WGS) entry which is preliminary data.</text>
</comment>
<organism evidence="1 2">
    <name type="scientific">Pseudomonas amygdali pv. lachrymans</name>
    <name type="common">Pseudomonas syringae pv. lachrymans</name>
    <dbReference type="NCBI Taxonomy" id="53707"/>
    <lineage>
        <taxon>Bacteria</taxon>
        <taxon>Pseudomonadati</taxon>
        <taxon>Pseudomonadota</taxon>
        <taxon>Gammaproteobacteria</taxon>
        <taxon>Pseudomonadales</taxon>
        <taxon>Pseudomonadaceae</taxon>
        <taxon>Pseudomonas</taxon>
        <taxon>Pseudomonas amygdali</taxon>
    </lineage>
</organism>
<gene>
    <name evidence="1" type="ORF">ALO35_00649</name>
</gene>
<evidence type="ECO:0000313" key="1">
    <source>
        <dbReference type="EMBL" id="KPX77743.1"/>
    </source>
</evidence>
<dbReference type="Pfam" id="PF13711">
    <property type="entry name" value="DUF4160"/>
    <property type="match status" value="1"/>
</dbReference>